<evidence type="ECO:0000256" key="1">
    <source>
        <dbReference type="SAM" id="MobiDB-lite"/>
    </source>
</evidence>
<name>A0AAV9UKX5_9PEZI</name>
<organism evidence="2 3">
    <name type="scientific">Orbilia brochopaga</name>
    <dbReference type="NCBI Taxonomy" id="3140254"/>
    <lineage>
        <taxon>Eukaryota</taxon>
        <taxon>Fungi</taxon>
        <taxon>Dikarya</taxon>
        <taxon>Ascomycota</taxon>
        <taxon>Pezizomycotina</taxon>
        <taxon>Orbiliomycetes</taxon>
        <taxon>Orbiliales</taxon>
        <taxon>Orbiliaceae</taxon>
        <taxon>Orbilia</taxon>
    </lineage>
</organism>
<comment type="caution">
    <text evidence="2">The sequence shown here is derived from an EMBL/GenBank/DDBJ whole genome shotgun (WGS) entry which is preliminary data.</text>
</comment>
<dbReference type="Proteomes" id="UP001375240">
    <property type="component" value="Unassembled WGS sequence"/>
</dbReference>
<feature type="region of interest" description="Disordered" evidence="1">
    <location>
        <begin position="104"/>
        <end position="124"/>
    </location>
</feature>
<protein>
    <submittedName>
        <fullName evidence="2">Uncharacterized protein</fullName>
    </submittedName>
</protein>
<accession>A0AAV9UKX5</accession>
<dbReference type="EMBL" id="JAVHNQ010000006">
    <property type="protein sequence ID" value="KAK6344051.1"/>
    <property type="molecule type" value="Genomic_DNA"/>
</dbReference>
<evidence type="ECO:0000313" key="2">
    <source>
        <dbReference type="EMBL" id="KAK6344051.1"/>
    </source>
</evidence>
<keyword evidence="3" id="KW-1185">Reference proteome</keyword>
<evidence type="ECO:0000313" key="3">
    <source>
        <dbReference type="Proteomes" id="UP001375240"/>
    </source>
</evidence>
<sequence length="124" mass="13990">MGWVIIAVQLGRSVIPQGLHCNWAMFLITTAGTLFAIRELEKTIPGAGFTLMSVFFPAVARIDRERYRDEKEARFWEWMLERPKSEQRHCQGVPIQQGFGMPAAAATEIRPASRPPDSTSSIEK</sequence>
<dbReference type="AlphaFoldDB" id="A0AAV9UKX5"/>
<reference evidence="2 3" key="1">
    <citation type="submission" date="2019-10" db="EMBL/GenBank/DDBJ databases">
        <authorList>
            <person name="Palmer J.M."/>
        </authorList>
    </citation>
    <scope>NUCLEOTIDE SEQUENCE [LARGE SCALE GENOMIC DNA]</scope>
    <source>
        <strain evidence="2 3">TWF696</strain>
    </source>
</reference>
<gene>
    <name evidence="2" type="ORF">TWF696_007698</name>
</gene>
<proteinExistence type="predicted"/>